<proteinExistence type="predicted"/>
<dbReference type="Proteomes" id="UP000887116">
    <property type="component" value="Unassembled WGS sequence"/>
</dbReference>
<dbReference type="OrthoDB" id="6465405at2759"/>
<protein>
    <submittedName>
        <fullName evidence="1">Integrase catalytic domain-containing protein</fullName>
    </submittedName>
</protein>
<reference evidence="1" key="1">
    <citation type="submission" date="2020-07" db="EMBL/GenBank/DDBJ databases">
        <title>Multicomponent nature underlies the extraordinary mechanical properties of spider dragline silk.</title>
        <authorList>
            <person name="Kono N."/>
            <person name="Nakamura H."/>
            <person name="Mori M."/>
            <person name="Yoshida Y."/>
            <person name="Ohtoshi R."/>
            <person name="Malay A.D."/>
            <person name="Moran D.A.P."/>
            <person name="Tomita M."/>
            <person name="Numata K."/>
            <person name="Arakawa K."/>
        </authorList>
    </citation>
    <scope>NUCLEOTIDE SEQUENCE</scope>
</reference>
<name>A0A8X6M224_TRICU</name>
<evidence type="ECO:0000313" key="1">
    <source>
        <dbReference type="EMBL" id="GFR31241.1"/>
    </source>
</evidence>
<evidence type="ECO:0000313" key="2">
    <source>
        <dbReference type="Proteomes" id="UP000887116"/>
    </source>
</evidence>
<dbReference type="EMBL" id="BMAO01039408">
    <property type="protein sequence ID" value="GFR31241.1"/>
    <property type="molecule type" value="Genomic_DNA"/>
</dbReference>
<gene>
    <name evidence="1" type="primary">AVEN_22818_1</name>
    <name evidence="1" type="ORF">TNCT_501511</name>
</gene>
<comment type="caution">
    <text evidence="1">The sequence shown here is derived from an EMBL/GenBank/DDBJ whole genome shotgun (WGS) entry which is preliminary data.</text>
</comment>
<dbReference type="AlphaFoldDB" id="A0A8X6M224"/>
<sequence length="228" mass="26117">MRKKRLSSVQTKVDLEPSKYVIVYINGKAINCALDSGTQVFVCNSDIFPDNCNDEFRKITLRSAFRENVDAKLIKTSMALDNYSLNFPIDCLVEIADKLNAEALIHPSLYESLCLINDKTNKKENEIFAESADSFTPFSSDEDDAESGEYFMLDKILNEPVMQLVLPRFRIDKVMKLASESQFLEAIWELRKKRVDKIEFLLAANMSREIAEFVQTCKGCQLRKSEKI</sequence>
<keyword evidence="2" id="KW-1185">Reference proteome</keyword>
<organism evidence="1 2">
    <name type="scientific">Trichonephila clavata</name>
    <name type="common">Joro spider</name>
    <name type="synonym">Nephila clavata</name>
    <dbReference type="NCBI Taxonomy" id="2740835"/>
    <lineage>
        <taxon>Eukaryota</taxon>
        <taxon>Metazoa</taxon>
        <taxon>Ecdysozoa</taxon>
        <taxon>Arthropoda</taxon>
        <taxon>Chelicerata</taxon>
        <taxon>Arachnida</taxon>
        <taxon>Araneae</taxon>
        <taxon>Araneomorphae</taxon>
        <taxon>Entelegynae</taxon>
        <taxon>Araneoidea</taxon>
        <taxon>Nephilidae</taxon>
        <taxon>Trichonephila</taxon>
    </lineage>
</organism>
<accession>A0A8X6M224</accession>